<protein>
    <submittedName>
        <fullName evidence="2">Uncharacterized protein</fullName>
    </submittedName>
</protein>
<evidence type="ECO:0000256" key="1">
    <source>
        <dbReference type="SAM" id="MobiDB-lite"/>
    </source>
</evidence>
<dbReference type="AlphaFoldDB" id="A0AA97PME0"/>
<accession>A0AA97PME0</accession>
<dbReference type="EMBL" id="JH793434">
    <property type="protein sequence ID" value="ELQ39952.1"/>
    <property type="molecule type" value="Genomic_DNA"/>
</dbReference>
<gene>
    <name evidence="2" type="ORF">OOU_Y34scaffold00464g34</name>
</gene>
<sequence length="33" mass="3665">MRSGITAKPQKRPKRRQGAAVLCVKDRSRLAEG</sequence>
<feature type="region of interest" description="Disordered" evidence="1">
    <location>
        <begin position="1"/>
        <end position="33"/>
    </location>
</feature>
<name>A0AA97PME0_PYRO3</name>
<evidence type="ECO:0000313" key="2">
    <source>
        <dbReference type="EMBL" id="ELQ39952.1"/>
    </source>
</evidence>
<dbReference type="Proteomes" id="UP000011086">
    <property type="component" value="Unassembled WGS sequence"/>
</dbReference>
<organism evidence="2">
    <name type="scientific">Pyricularia oryzae (strain Y34)</name>
    <name type="common">Rice blast fungus</name>
    <name type="synonym">Magnaporthe oryzae</name>
    <dbReference type="NCBI Taxonomy" id="1143189"/>
    <lineage>
        <taxon>Eukaryota</taxon>
        <taxon>Fungi</taxon>
        <taxon>Dikarya</taxon>
        <taxon>Ascomycota</taxon>
        <taxon>Pezizomycotina</taxon>
        <taxon>Sordariomycetes</taxon>
        <taxon>Sordariomycetidae</taxon>
        <taxon>Magnaporthales</taxon>
        <taxon>Pyriculariaceae</taxon>
        <taxon>Pyricularia</taxon>
    </lineage>
</organism>
<proteinExistence type="predicted"/>
<reference evidence="2" key="1">
    <citation type="journal article" date="2012" name="PLoS Genet.">
        <title>Comparative analysis of the genomes of two field isolates of the rice blast fungus Magnaporthe oryzae.</title>
        <authorList>
            <person name="Xue M."/>
            <person name="Yang J."/>
            <person name="Li Z."/>
            <person name="Hu S."/>
            <person name="Yao N."/>
            <person name="Dean R.A."/>
            <person name="Zhao W."/>
            <person name="Shen M."/>
            <person name="Zhang H."/>
            <person name="Li C."/>
            <person name="Liu L."/>
            <person name="Cao L."/>
            <person name="Xu X."/>
            <person name="Xing Y."/>
            <person name="Hsiang T."/>
            <person name="Zhang Z."/>
            <person name="Xu J.R."/>
            <person name="Peng Y.L."/>
        </authorList>
    </citation>
    <scope>NUCLEOTIDE SEQUENCE</scope>
    <source>
        <strain evidence="2">Y34</strain>
    </source>
</reference>
<feature type="compositionally biased region" description="Basic and acidic residues" evidence="1">
    <location>
        <begin position="24"/>
        <end position="33"/>
    </location>
</feature>